<dbReference type="AlphaFoldDB" id="A0A846WK42"/>
<comment type="caution">
    <text evidence="2">The sequence shown here is derived from an EMBL/GenBank/DDBJ whole genome shotgun (WGS) entry which is preliminary data.</text>
</comment>
<organism evidence="2 3">
    <name type="scientific">Gordonia polyisoprenivorans</name>
    <dbReference type="NCBI Taxonomy" id="84595"/>
    <lineage>
        <taxon>Bacteria</taxon>
        <taxon>Bacillati</taxon>
        <taxon>Actinomycetota</taxon>
        <taxon>Actinomycetes</taxon>
        <taxon>Mycobacteriales</taxon>
        <taxon>Gordoniaceae</taxon>
        <taxon>Gordonia</taxon>
    </lineage>
</organism>
<evidence type="ECO:0000313" key="2">
    <source>
        <dbReference type="EMBL" id="NKY01477.1"/>
    </source>
</evidence>
<dbReference type="PROSITE" id="PS50995">
    <property type="entry name" value="HTH_MARR_2"/>
    <property type="match status" value="1"/>
</dbReference>
<dbReference type="Pfam" id="PF01047">
    <property type="entry name" value="MarR"/>
    <property type="match status" value="1"/>
</dbReference>
<gene>
    <name evidence="2" type="ORF">HGA05_07825</name>
</gene>
<dbReference type="Gene3D" id="1.10.10.10">
    <property type="entry name" value="Winged helix-like DNA-binding domain superfamily/Winged helix DNA-binding domain"/>
    <property type="match status" value="1"/>
</dbReference>
<dbReference type="PRINTS" id="PR00598">
    <property type="entry name" value="HTHMARR"/>
</dbReference>
<dbReference type="RefSeq" id="WP_006373121.1">
    <property type="nucleotide sequence ID" value="NZ_JAAXPC010000003.1"/>
</dbReference>
<dbReference type="GO" id="GO:0003700">
    <property type="term" value="F:DNA-binding transcription factor activity"/>
    <property type="evidence" value="ECO:0007669"/>
    <property type="project" value="InterPro"/>
</dbReference>
<proteinExistence type="predicted"/>
<dbReference type="Proteomes" id="UP000563898">
    <property type="component" value="Unassembled WGS sequence"/>
</dbReference>
<name>A0A846WK42_9ACTN</name>
<dbReference type="InterPro" id="IPR036388">
    <property type="entry name" value="WH-like_DNA-bd_sf"/>
</dbReference>
<dbReference type="SUPFAM" id="SSF46785">
    <property type="entry name" value="Winged helix' DNA-binding domain"/>
    <property type="match status" value="1"/>
</dbReference>
<dbReference type="SMART" id="SM00347">
    <property type="entry name" value="HTH_MARR"/>
    <property type="match status" value="1"/>
</dbReference>
<sequence>MPASDPLPYDPIAEAHRQWRRQGWAEVADTMAAFTSVMRAQQIMLAQVDAVLKRHRLTFARYELLALLTFTRDGSLPMAKISSRLQVHPTSVTNVVDRLEGAALVARRPHPTDRRATLVEVTAAGRKVSREATLELNADVFARPHIERADVRRLNRILADYRQAAGDFAAELQSDSWIDSVN</sequence>
<evidence type="ECO:0000259" key="1">
    <source>
        <dbReference type="PROSITE" id="PS50995"/>
    </source>
</evidence>
<dbReference type="EMBL" id="JAAXPC010000003">
    <property type="protein sequence ID" value="NKY01477.1"/>
    <property type="molecule type" value="Genomic_DNA"/>
</dbReference>
<evidence type="ECO:0000313" key="3">
    <source>
        <dbReference type="Proteomes" id="UP000563898"/>
    </source>
</evidence>
<accession>A0A846WK42</accession>
<dbReference type="PANTHER" id="PTHR33164">
    <property type="entry name" value="TRANSCRIPTIONAL REGULATOR, MARR FAMILY"/>
    <property type="match status" value="1"/>
</dbReference>
<reference evidence="2 3" key="1">
    <citation type="submission" date="2020-04" db="EMBL/GenBank/DDBJ databases">
        <title>MicrobeNet Type strains.</title>
        <authorList>
            <person name="Nicholson A.C."/>
        </authorList>
    </citation>
    <scope>NUCLEOTIDE SEQUENCE [LARGE SCALE GENOMIC DNA]</scope>
    <source>
        <strain evidence="2 3">ATCC BAA-14</strain>
    </source>
</reference>
<dbReference type="InterPro" id="IPR000835">
    <property type="entry name" value="HTH_MarR-typ"/>
</dbReference>
<dbReference type="GO" id="GO:0006950">
    <property type="term" value="P:response to stress"/>
    <property type="evidence" value="ECO:0007669"/>
    <property type="project" value="TreeGrafter"/>
</dbReference>
<dbReference type="PANTHER" id="PTHR33164:SF101">
    <property type="entry name" value="TRANSCRIPTIONAL REPRESSOR MPRA"/>
    <property type="match status" value="1"/>
</dbReference>
<feature type="domain" description="HTH marR-type" evidence="1">
    <location>
        <begin position="30"/>
        <end position="163"/>
    </location>
</feature>
<dbReference type="InterPro" id="IPR039422">
    <property type="entry name" value="MarR/SlyA-like"/>
</dbReference>
<protein>
    <submittedName>
        <fullName evidence="2">MarR family transcriptional regulator</fullName>
    </submittedName>
</protein>
<dbReference type="InterPro" id="IPR036390">
    <property type="entry name" value="WH_DNA-bd_sf"/>
</dbReference>